<keyword evidence="4" id="KW-0547">Nucleotide-binding</keyword>
<dbReference type="PROSITE" id="PS50893">
    <property type="entry name" value="ABC_TRANSPORTER_2"/>
    <property type="match status" value="1"/>
</dbReference>
<evidence type="ECO:0000256" key="7">
    <source>
        <dbReference type="ARBA" id="ARBA00023136"/>
    </source>
</evidence>
<dbReference type="InterPro" id="IPR050352">
    <property type="entry name" value="ABCG_transporters"/>
</dbReference>
<dbReference type="GO" id="GO:0016887">
    <property type="term" value="F:ATP hydrolysis activity"/>
    <property type="evidence" value="ECO:0007669"/>
    <property type="project" value="InterPro"/>
</dbReference>
<sequence length="626" mass="70818">MNHIELINVGYKTKPKHKDELPLTILRNVSIKIKGGEFMAILGSSGAGKTTLLNIIGGRVASGVVTGQVKYNGEKRIPSEFKKIVSIVEQDLVMPPMLTVRETLQFTADLLVPPDKIFPPGGPNIVDEVMDEFSLNKIRDSIVEGVRKRGVSGGEKKLVGIATRLLKKPKVLILDEPTTGLDSSTTEYSINLVKKYTSCNKTIAVCSIHQPNFTTFHLFDKVIILSAFGIVYYGPTSKIDAYFASIGYRSLEFENPIDYYMRLITVRTETEESKKESMVEVKNLVNTWNEKGDMFLNSKSSSPMTKISTFAGSSLSRRISSDSNYSSYEEILDQRSINSSEVNWHLTHWKEFKVLLRRSWIFHFRDPSLVVSFLAMGIFSGLILGFTFFNPGSGLNEIINRTGLVFLICLYLSFLVTLPLLLILDGTKSIFLYERSYSMYRTFAFYFSLHLTLFPIIWGANLLMMIQTYFLAKFQYLFYKFLIFVIILTTTISCSISFAIASIAWLSFEVASIACPLILALFGIFGGNLVNVETIPPVIRWIRYLSYFYYSYCAILINEFKGKTFDCSTRPGQNCEIDYKGALAALGLGEIRLFFAVLMNIAIMLFFLLIGYLGFRFHLRSKFILV</sequence>
<comment type="subcellular location">
    <subcellularLocation>
        <location evidence="1">Membrane</location>
        <topology evidence="1">Multi-pass membrane protein</topology>
    </subcellularLocation>
</comment>
<keyword evidence="7 8" id="KW-0472">Membrane</keyword>
<feature type="transmembrane region" description="Helical" evidence="8">
    <location>
        <begin position="593"/>
        <end position="615"/>
    </location>
</feature>
<evidence type="ECO:0000256" key="8">
    <source>
        <dbReference type="SAM" id="Phobius"/>
    </source>
</evidence>
<keyword evidence="6 8" id="KW-1133">Transmembrane helix</keyword>
<evidence type="ECO:0000256" key="5">
    <source>
        <dbReference type="ARBA" id="ARBA00022840"/>
    </source>
</evidence>
<keyword evidence="3 8" id="KW-0812">Transmembrane</keyword>
<dbReference type="EMBL" id="MBFS01000528">
    <property type="protein sequence ID" value="PVV02296.1"/>
    <property type="molecule type" value="Genomic_DNA"/>
</dbReference>
<evidence type="ECO:0000256" key="6">
    <source>
        <dbReference type="ARBA" id="ARBA00022989"/>
    </source>
</evidence>
<dbReference type="Pfam" id="PF19055">
    <property type="entry name" value="ABC2_membrane_7"/>
    <property type="match status" value="1"/>
</dbReference>
<protein>
    <recommendedName>
        <fullName evidence="9">ABC transporter domain-containing protein</fullName>
    </recommendedName>
</protein>
<evidence type="ECO:0000256" key="4">
    <source>
        <dbReference type="ARBA" id="ARBA00022741"/>
    </source>
</evidence>
<dbReference type="AlphaFoldDB" id="A0A2T9ZCH9"/>
<dbReference type="PANTHER" id="PTHR48041:SF91">
    <property type="entry name" value="ABC TRANSPORTER G FAMILY MEMBER 28"/>
    <property type="match status" value="1"/>
</dbReference>
<dbReference type="Pfam" id="PF00005">
    <property type="entry name" value="ABC_tran"/>
    <property type="match status" value="1"/>
</dbReference>
<feature type="transmembrane region" description="Helical" evidence="8">
    <location>
        <begin position="478"/>
        <end position="504"/>
    </location>
</feature>
<name>A0A2T9ZCH9_9FUNG</name>
<dbReference type="InterPro" id="IPR013525">
    <property type="entry name" value="ABC2_TM"/>
</dbReference>
<dbReference type="OrthoDB" id="66620at2759"/>
<organism evidence="10 11">
    <name type="scientific">Smittium megazygosporum</name>
    <dbReference type="NCBI Taxonomy" id="133381"/>
    <lineage>
        <taxon>Eukaryota</taxon>
        <taxon>Fungi</taxon>
        <taxon>Fungi incertae sedis</taxon>
        <taxon>Zoopagomycota</taxon>
        <taxon>Kickxellomycotina</taxon>
        <taxon>Harpellomycetes</taxon>
        <taxon>Harpellales</taxon>
        <taxon>Legeriomycetaceae</taxon>
        <taxon>Smittium</taxon>
    </lineage>
</organism>
<evidence type="ECO:0000256" key="1">
    <source>
        <dbReference type="ARBA" id="ARBA00004141"/>
    </source>
</evidence>
<comment type="caution">
    <text evidence="10">The sequence shown here is derived from an EMBL/GenBank/DDBJ whole genome shotgun (WGS) entry which is preliminary data.</text>
</comment>
<gene>
    <name evidence="10" type="ORF">BB560_003254</name>
</gene>
<proteinExistence type="predicted"/>
<dbReference type="PANTHER" id="PTHR48041">
    <property type="entry name" value="ABC TRANSPORTER G FAMILY MEMBER 28"/>
    <property type="match status" value="1"/>
</dbReference>
<feature type="transmembrane region" description="Helical" evidence="8">
    <location>
        <begin position="402"/>
        <end position="423"/>
    </location>
</feature>
<keyword evidence="5" id="KW-0067">ATP-binding</keyword>
<evidence type="ECO:0000256" key="3">
    <source>
        <dbReference type="ARBA" id="ARBA00022692"/>
    </source>
</evidence>
<dbReference type="GO" id="GO:0005524">
    <property type="term" value="F:ATP binding"/>
    <property type="evidence" value="ECO:0007669"/>
    <property type="project" value="UniProtKB-KW"/>
</dbReference>
<dbReference type="Proteomes" id="UP000245609">
    <property type="component" value="Unassembled WGS sequence"/>
</dbReference>
<evidence type="ECO:0000313" key="10">
    <source>
        <dbReference type="EMBL" id="PVV02296.1"/>
    </source>
</evidence>
<evidence type="ECO:0000259" key="9">
    <source>
        <dbReference type="PROSITE" id="PS50893"/>
    </source>
</evidence>
<reference evidence="10 11" key="1">
    <citation type="journal article" date="2018" name="MBio">
        <title>Comparative Genomics Reveals the Core Gene Toolbox for the Fungus-Insect Symbiosis.</title>
        <authorList>
            <person name="Wang Y."/>
            <person name="Stata M."/>
            <person name="Wang W."/>
            <person name="Stajich J.E."/>
            <person name="White M.M."/>
            <person name="Moncalvo J.M."/>
        </authorList>
    </citation>
    <scope>NUCLEOTIDE SEQUENCE [LARGE SCALE GENOMIC DNA]</scope>
    <source>
        <strain evidence="10 11">SC-DP-2</strain>
    </source>
</reference>
<feature type="transmembrane region" description="Helical" evidence="8">
    <location>
        <begin position="369"/>
        <end position="390"/>
    </location>
</feature>
<evidence type="ECO:0000256" key="2">
    <source>
        <dbReference type="ARBA" id="ARBA00022448"/>
    </source>
</evidence>
<keyword evidence="2" id="KW-0813">Transport</keyword>
<dbReference type="InterPro" id="IPR003439">
    <property type="entry name" value="ABC_transporter-like_ATP-bd"/>
</dbReference>
<dbReference type="SUPFAM" id="SSF52540">
    <property type="entry name" value="P-loop containing nucleoside triphosphate hydrolases"/>
    <property type="match status" value="1"/>
</dbReference>
<accession>A0A2T9ZCH9</accession>
<dbReference type="InterPro" id="IPR043926">
    <property type="entry name" value="ABCG_dom"/>
</dbReference>
<keyword evidence="11" id="KW-1185">Reference proteome</keyword>
<feature type="transmembrane region" description="Helical" evidence="8">
    <location>
        <begin position="510"/>
        <end position="530"/>
    </location>
</feature>
<dbReference type="InterPro" id="IPR003593">
    <property type="entry name" value="AAA+_ATPase"/>
</dbReference>
<evidence type="ECO:0000313" key="11">
    <source>
        <dbReference type="Proteomes" id="UP000245609"/>
    </source>
</evidence>
<feature type="transmembrane region" description="Helical" evidence="8">
    <location>
        <begin position="443"/>
        <end position="466"/>
    </location>
</feature>
<dbReference type="InterPro" id="IPR027417">
    <property type="entry name" value="P-loop_NTPase"/>
</dbReference>
<dbReference type="GO" id="GO:0140359">
    <property type="term" value="F:ABC-type transporter activity"/>
    <property type="evidence" value="ECO:0007669"/>
    <property type="project" value="InterPro"/>
</dbReference>
<feature type="domain" description="ABC transporter" evidence="9">
    <location>
        <begin position="4"/>
        <end position="252"/>
    </location>
</feature>
<dbReference type="Pfam" id="PF01061">
    <property type="entry name" value="ABC2_membrane"/>
    <property type="match status" value="1"/>
</dbReference>
<dbReference type="STRING" id="133381.A0A2T9ZCH9"/>
<dbReference type="Gene3D" id="3.40.50.300">
    <property type="entry name" value="P-loop containing nucleotide triphosphate hydrolases"/>
    <property type="match status" value="1"/>
</dbReference>
<feature type="transmembrane region" description="Helical" evidence="8">
    <location>
        <begin position="542"/>
        <end position="560"/>
    </location>
</feature>
<dbReference type="GO" id="GO:0016020">
    <property type="term" value="C:membrane"/>
    <property type="evidence" value="ECO:0007669"/>
    <property type="project" value="UniProtKB-SubCell"/>
</dbReference>
<dbReference type="SMART" id="SM00382">
    <property type="entry name" value="AAA"/>
    <property type="match status" value="1"/>
</dbReference>